<sequence>MKNLIAPIKCCSITILFATLTACGGGSGGSSNTAPIVNDPVTEAPSVIDADGDGIPDADDAFPLDAAESIDTDGDGIGNNADSDDDNDGIADTNDAFPLDTLESIDTDGDGIGNNADEDDDNDLVLDTDDIDDNNNGLIEISSLEQLDFIRHHLDGSALGDGIESSTLGCFIDTGCIGYELTQNLDFDINSDGVMDSNDAPFFDYDTDGENNGWLPIGDNTTPFTAQFNGNGFEIRNLFINRPSADDATNGKNIGLFGVVSAGTLKNIGLGGAVMTITGETSVGSLVGRLIDGSKLSSSYSTGNVTGKNNSIGGLAGNIANSHLNTCYATGAVNGRSNVGGLIGAVSSSSTVKSSFSTGAVSGSENQVGGLIGLIDNSDLSTSYAMNSVTANTNIFLGGLVGKLQNSATITTSYWATDISGLSHSIHSDGNRPGVLGVTLEELQCPTAANDTACINTGTLYEGWDAIDEDNDVNTPSIAPWDFGTNTSLPVFK</sequence>
<keyword evidence="2" id="KW-0378">Hydrolase</keyword>
<dbReference type="EC" id="3.4.24.3" evidence="2"/>
<dbReference type="SUPFAM" id="SSF103647">
    <property type="entry name" value="TSP type-3 repeat"/>
    <property type="match status" value="1"/>
</dbReference>
<evidence type="ECO:0000313" key="2">
    <source>
        <dbReference type="EMBL" id="CUS41375.1"/>
    </source>
</evidence>
<feature type="compositionally biased region" description="Acidic residues" evidence="1">
    <location>
        <begin position="50"/>
        <end position="62"/>
    </location>
</feature>
<evidence type="ECO:0000256" key="1">
    <source>
        <dbReference type="SAM" id="MobiDB-lite"/>
    </source>
</evidence>
<dbReference type="EMBL" id="CZQC01000041">
    <property type="protein sequence ID" value="CUS41375.1"/>
    <property type="molecule type" value="Genomic_DNA"/>
</dbReference>
<name>A0A160TAN2_9ZZZZ</name>
<organism evidence="2">
    <name type="scientific">hydrothermal vent metagenome</name>
    <dbReference type="NCBI Taxonomy" id="652676"/>
    <lineage>
        <taxon>unclassified sequences</taxon>
        <taxon>metagenomes</taxon>
        <taxon>ecological metagenomes</taxon>
    </lineage>
</organism>
<feature type="region of interest" description="Disordered" evidence="1">
    <location>
        <begin position="67"/>
        <end position="100"/>
    </location>
</feature>
<dbReference type="PROSITE" id="PS51257">
    <property type="entry name" value="PROKAR_LIPOPROTEIN"/>
    <property type="match status" value="1"/>
</dbReference>
<dbReference type="GO" id="GO:0005509">
    <property type="term" value="F:calcium ion binding"/>
    <property type="evidence" value="ECO:0007669"/>
    <property type="project" value="InterPro"/>
</dbReference>
<proteinExistence type="predicted"/>
<dbReference type="Gene3D" id="2.160.20.110">
    <property type="match status" value="1"/>
</dbReference>
<dbReference type="Gene3D" id="4.10.1080.10">
    <property type="entry name" value="TSP type-3 repeat"/>
    <property type="match status" value="1"/>
</dbReference>
<accession>A0A160TAN2</accession>
<protein>
    <submittedName>
        <fullName evidence="2">Microbial collagenase, secreted</fullName>
        <ecNumber evidence="2">3.4.24.3</ecNumber>
    </submittedName>
</protein>
<dbReference type="InterPro" id="IPR028974">
    <property type="entry name" value="TSP_type-3_rpt"/>
</dbReference>
<reference evidence="2" key="1">
    <citation type="submission" date="2015-10" db="EMBL/GenBank/DDBJ databases">
        <authorList>
            <person name="Gilbert D.G."/>
        </authorList>
    </citation>
    <scope>NUCLEOTIDE SEQUENCE</scope>
</reference>
<gene>
    <name evidence="2" type="ORF">MGWOODY_Tha1776</name>
</gene>
<dbReference type="GO" id="GO:0004222">
    <property type="term" value="F:metalloendopeptidase activity"/>
    <property type="evidence" value="ECO:0007669"/>
    <property type="project" value="UniProtKB-EC"/>
</dbReference>
<dbReference type="AlphaFoldDB" id="A0A160TAN2"/>
<feature type="region of interest" description="Disordered" evidence="1">
    <location>
        <begin position="43"/>
        <end position="62"/>
    </location>
</feature>